<dbReference type="Gene3D" id="1.20.1280.50">
    <property type="match status" value="1"/>
</dbReference>
<evidence type="ECO:0000259" key="1">
    <source>
        <dbReference type="PROSITE" id="PS50181"/>
    </source>
</evidence>
<gene>
    <name evidence="3" type="primary">LOC115748760</name>
</gene>
<dbReference type="OrthoDB" id="613853at2759"/>
<dbReference type="AlphaFoldDB" id="A0A8B8Q2E0"/>
<dbReference type="InterPro" id="IPR053772">
    <property type="entry name" value="At1g61320/At1g61330-like"/>
</dbReference>
<dbReference type="SUPFAM" id="SSF52047">
    <property type="entry name" value="RNI-like"/>
    <property type="match status" value="1"/>
</dbReference>
<evidence type="ECO:0000313" key="2">
    <source>
        <dbReference type="Proteomes" id="UP000827889"/>
    </source>
</evidence>
<evidence type="ECO:0000313" key="3">
    <source>
        <dbReference type="RefSeq" id="XP_030541235.1"/>
    </source>
</evidence>
<dbReference type="InterPro" id="IPR001810">
    <property type="entry name" value="F-box_dom"/>
</dbReference>
<dbReference type="Proteomes" id="UP000827889">
    <property type="component" value="Chromosome 1"/>
</dbReference>
<name>A0A8B8Q2E0_9MYRT</name>
<dbReference type="PANTHER" id="PTHR34145:SF68">
    <property type="entry name" value="FBD DOMAIN-CONTAINING PROTEIN"/>
    <property type="match status" value="1"/>
</dbReference>
<dbReference type="RefSeq" id="XP_030541235.1">
    <property type="nucleotide sequence ID" value="XM_030685375.1"/>
</dbReference>
<reference evidence="2" key="1">
    <citation type="submission" date="2025-05" db="UniProtKB">
        <authorList>
            <consortium name="RefSeq"/>
        </authorList>
    </citation>
    <scope>NUCLEOTIDE SEQUENCE [LARGE SCALE GENOMIC DNA]</scope>
</reference>
<accession>A0A8B8Q2E0</accession>
<dbReference type="SUPFAM" id="SSF81383">
    <property type="entry name" value="F-box domain"/>
    <property type="match status" value="1"/>
</dbReference>
<feature type="domain" description="F-box" evidence="1">
    <location>
        <begin position="1"/>
        <end position="34"/>
    </location>
</feature>
<organism evidence="2 3">
    <name type="scientific">Rhodamnia argentea</name>
    <dbReference type="NCBI Taxonomy" id="178133"/>
    <lineage>
        <taxon>Eukaryota</taxon>
        <taxon>Viridiplantae</taxon>
        <taxon>Streptophyta</taxon>
        <taxon>Embryophyta</taxon>
        <taxon>Tracheophyta</taxon>
        <taxon>Spermatophyta</taxon>
        <taxon>Magnoliopsida</taxon>
        <taxon>eudicotyledons</taxon>
        <taxon>Gunneridae</taxon>
        <taxon>Pentapetalae</taxon>
        <taxon>rosids</taxon>
        <taxon>malvids</taxon>
        <taxon>Myrtales</taxon>
        <taxon>Myrtaceae</taxon>
        <taxon>Myrtoideae</taxon>
        <taxon>Myrteae</taxon>
        <taxon>Australasian group</taxon>
        <taxon>Rhodamnia</taxon>
    </lineage>
</organism>
<sequence>MDKLPRDVLVSILYLLPMKEAARTSVLSRAWRDLWKHVLSLDLNVSPALSIRGANPGILGVNWVKLRHALEEGHRGRLPEEFRVRVVLDESSGLGFAIGKKVQILEIDLTPCWPEPCGASYTFPRIPSLDFASMRSLKSLCLRHVNVGGVVLQLFLSQCPSLERLCVSGSDHLIDLIIPGPSPLELKHLDISRCRRLESIIIAAPTPNLVSFRYDRSSVELHVEDAPRLAELTICGFTSAVQHSLWHYLPQLEALHLKVSEAQLLSVFFNIDGALFELKHLTLDVSDQFDPDDLNPVSLYSYLVEKAPSLNRLTLQMLDAPNKEDLEIPGPMLYTHASLEVVEIIGFDPRIRFFAVMLFRYWLENTSSLKRLVVDPRVPSLLGTTTSQYPMPAELREARDYASRLAKAIPLPLGVELVIV</sequence>
<dbReference type="GeneID" id="115748760"/>
<dbReference type="PANTHER" id="PTHR34145">
    <property type="entry name" value="OS02G0105600 PROTEIN"/>
    <property type="match status" value="1"/>
</dbReference>
<dbReference type="PROSITE" id="PS50181">
    <property type="entry name" value="FBOX"/>
    <property type="match status" value="1"/>
</dbReference>
<proteinExistence type="predicted"/>
<protein>
    <submittedName>
        <fullName evidence="3">F-box/LRR-repeat protein 13-like</fullName>
    </submittedName>
</protein>
<dbReference type="InterPro" id="IPR055357">
    <property type="entry name" value="LRR_At1g61320_AtMIF1"/>
</dbReference>
<dbReference type="KEGG" id="rarg:115748760"/>
<dbReference type="CDD" id="cd22160">
    <property type="entry name" value="F-box_AtFBL13-like"/>
    <property type="match status" value="1"/>
</dbReference>
<dbReference type="Pfam" id="PF00646">
    <property type="entry name" value="F-box"/>
    <property type="match status" value="1"/>
</dbReference>
<dbReference type="Gene3D" id="3.80.10.10">
    <property type="entry name" value="Ribonuclease Inhibitor"/>
    <property type="match status" value="1"/>
</dbReference>
<keyword evidence="2" id="KW-1185">Reference proteome</keyword>
<dbReference type="Pfam" id="PF23622">
    <property type="entry name" value="LRR_At1g61320_AtMIF1"/>
    <property type="match status" value="1"/>
</dbReference>
<dbReference type="InterPro" id="IPR032675">
    <property type="entry name" value="LRR_dom_sf"/>
</dbReference>
<reference evidence="3" key="2">
    <citation type="submission" date="2025-08" db="UniProtKB">
        <authorList>
            <consortium name="RefSeq"/>
        </authorList>
    </citation>
    <scope>IDENTIFICATION</scope>
    <source>
        <tissue evidence="3">Leaf</tissue>
    </source>
</reference>
<dbReference type="InterPro" id="IPR053781">
    <property type="entry name" value="F-box_AtFBL13-like"/>
</dbReference>
<dbReference type="InterPro" id="IPR036047">
    <property type="entry name" value="F-box-like_dom_sf"/>
</dbReference>